<evidence type="ECO:0000313" key="2">
    <source>
        <dbReference type="Proteomes" id="UP000553632"/>
    </source>
</evidence>
<organism evidence="1 2">
    <name type="scientific">Perkinsus olseni</name>
    <name type="common">Perkinsus atlanticus</name>
    <dbReference type="NCBI Taxonomy" id="32597"/>
    <lineage>
        <taxon>Eukaryota</taxon>
        <taxon>Sar</taxon>
        <taxon>Alveolata</taxon>
        <taxon>Perkinsozoa</taxon>
        <taxon>Perkinsea</taxon>
        <taxon>Perkinsida</taxon>
        <taxon>Perkinsidae</taxon>
        <taxon>Perkinsus</taxon>
    </lineage>
</organism>
<feature type="non-terminal residue" evidence="1">
    <location>
        <position position="1"/>
    </location>
</feature>
<protein>
    <submittedName>
        <fullName evidence="1">Uncharacterized protein</fullName>
    </submittedName>
</protein>
<keyword evidence="2" id="KW-1185">Reference proteome</keyword>
<evidence type="ECO:0000313" key="1">
    <source>
        <dbReference type="EMBL" id="KAF4703381.1"/>
    </source>
</evidence>
<dbReference type="Proteomes" id="UP000553632">
    <property type="component" value="Unassembled WGS sequence"/>
</dbReference>
<name>A0A7J6Q5X5_PEROL</name>
<sequence>SLMRPPLDNVLLSKLTSSSEVDQKIGTTATTERARLFVSLPLSLLENDSLPLVAYSSTWDAEKKKQLVKQIVDSSASPMTDYALPCGYESSGAPPNYSKFKQFERHLMFSHGGTSPGVDRSSFASLAAMSKEMPEISFPRPEVPRDLVELNSTKCVYPVSMENFPLVSSHSRLGLQPLLFSSCFESGNLASATLTSVSYSHGGGGFFEGGRNTQYTNGSTLEVGNQERFRSA</sequence>
<feature type="non-terminal residue" evidence="1">
    <location>
        <position position="232"/>
    </location>
</feature>
<accession>A0A7J6Q5X5</accession>
<proteinExistence type="predicted"/>
<dbReference type="AlphaFoldDB" id="A0A7J6Q5X5"/>
<reference evidence="1 2" key="1">
    <citation type="submission" date="2020-04" db="EMBL/GenBank/DDBJ databases">
        <title>Perkinsus olseni comparative genomics.</title>
        <authorList>
            <person name="Bogema D.R."/>
        </authorList>
    </citation>
    <scope>NUCLEOTIDE SEQUENCE [LARGE SCALE GENOMIC DNA]</scope>
    <source>
        <strain evidence="1 2">ATCC PRA-207</strain>
    </source>
</reference>
<gene>
    <name evidence="1" type="ORF">FOZ63_013742</name>
</gene>
<comment type="caution">
    <text evidence="1">The sequence shown here is derived from an EMBL/GenBank/DDBJ whole genome shotgun (WGS) entry which is preliminary data.</text>
</comment>
<dbReference type="EMBL" id="JABANO010035507">
    <property type="protein sequence ID" value="KAF4703381.1"/>
    <property type="molecule type" value="Genomic_DNA"/>
</dbReference>